<evidence type="ECO:0000259" key="4">
    <source>
        <dbReference type="SMART" id="SM00642"/>
    </source>
</evidence>
<evidence type="ECO:0000256" key="3">
    <source>
        <dbReference type="ARBA" id="ARBA00023295"/>
    </source>
</evidence>
<dbReference type="SMART" id="SM00642">
    <property type="entry name" value="Aamy"/>
    <property type="match status" value="1"/>
</dbReference>
<dbReference type="PANTHER" id="PTHR43002">
    <property type="entry name" value="GLYCOGEN DEBRANCHING ENZYME"/>
    <property type="match status" value="1"/>
</dbReference>
<dbReference type="SUPFAM" id="SSF51445">
    <property type="entry name" value="(Trans)glycosidases"/>
    <property type="match status" value="1"/>
</dbReference>
<dbReference type="InterPro" id="IPR006047">
    <property type="entry name" value="GH13_cat_dom"/>
</dbReference>
<dbReference type="AlphaFoldDB" id="A0A0E4CM74"/>
<gene>
    <name evidence="5" type="ORF">BN1232_01555</name>
</gene>
<keyword evidence="3" id="KW-0326">Glycosidase</keyword>
<dbReference type="Gene3D" id="2.60.40.10">
    <property type="entry name" value="Immunoglobulins"/>
    <property type="match status" value="1"/>
</dbReference>
<protein>
    <submittedName>
        <fullName evidence="5">Glycogen debranching protein GlgX</fullName>
    </submittedName>
</protein>
<dbReference type="Proteomes" id="UP000199251">
    <property type="component" value="Unassembled WGS sequence"/>
</dbReference>
<name>A0A0E4CM74_MYCLN</name>
<evidence type="ECO:0000313" key="6">
    <source>
        <dbReference type="Proteomes" id="UP000199251"/>
    </source>
</evidence>
<dbReference type="Gene3D" id="2.60.40.1180">
    <property type="entry name" value="Golgi alpha-mannosidase II"/>
    <property type="match status" value="1"/>
</dbReference>
<dbReference type="EMBL" id="CTEE01000001">
    <property type="protein sequence ID" value="CQD08635.1"/>
    <property type="molecule type" value="Genomic_DNA"/>
</dbReference>
<feature type="domain" description="Glycosyl hydrolase family 13 catalytic" evidence="4">
    <location>
        <begin position="209"/>
        <end position="587"/>
    </location>
</feature>
<dbReference type="InterPro" id="IPR004193">
    <property type="entry name" value="Glyco_hydro_13_N"/>
</dbReference>
<dbReference type="CDD" id="cd02856">
    <property type="entry name" value="E_set_GDE_Isoamylase_N"/>
    <property type="match status" value="1"/>
</dbReference>
<proteinExistence type="inferred from homology"/>
<dbReference type="InterPro" id="IPR014756">
    <property type="entry name" value="Ig_E-set"/>
</dbReference>
<evidence type="ECO:0000313" key="5">
    <source>
        <dbReference type="EMBL" id="CQD08635.1"/>
    </source>
</evidence>
<dbReference type="InterPro" id="IPR013780">
    <property type="entry name" value="Glyco_hydro_b"/>
</dbReference>
<organism evidence="5 6">
    <name type="scientific">Mycobacterium lentiflavum</name>
    <dbReference type="NCBI Taxonomy" id="141349"/>
    <lineage>
        <taxon>Bacteria</taxon>
        <taxon>Bacillati</taxon>
        <taxon>Actinomycetota</taxon>
        <taxon>Actinomycetes</taxon>
        <taxon>Mycobacteriales</taxon>
        <taxon>Mycobacteriaceae</taxon>
        <taxon>Mycobacterium</taxon>
        <taxon>Mycobacterium simiae complex</taxon>
    </lineage>
</organism>
<dbReference type="Pfam" id="PF02922">
    <property type="entry name" value="CBM_48"/>
    <property type="match status" value="1"/>
</dbReference>
<dbReference type="InterPro" id="IPR013783">
    <property type="entry name" value="Ig-like_fold"/>
</dbReference>
<dbReference type="CDD" id="cd11326">
    <property type="entry name" value="AmyAc_Glg_debranch"/>
    <property type="match status" value="1"/>
</dbReference>
<dbReference type="STRING" id="141349.BN1232_01555"/>
<keyword evidence="2" id="KW-0378">Hydrolase</keyword>
<dbReference type="SUPFAM" id="SSF51011">
    <property type="entry name" value="Glycosyl hydrolase domain"/>
    <property type="match status" value="1"/>
</dbReference>
<sequence length="725" mass="80930">MPQSGIKSRMTNADAPFPTPTGELWPGKAYPLGATYDGAGTNFTLFSEVAERVELCLFDADGTETRITLPEVDYFVWHGYIPSIEPGQRYGYRVHGPYEPEEGLRCNPNKLLLDPYAKAIDGTFDWNQSLFSYNFGDPDSRNDDDSAASMPKSVVINPYFDWGTDRPPGHEYADSVIYEAHVKGLTQTHPGIPEQMRGTYTAVAHPVIIDHLKSMGVTAIELMPVHHFANDSTLVERNLSNYWGYNTIGFFAPDFKYSSGTSPGGQVQEFKAMVRALHEAGIEVILDVVYNHTAEGNHMGPTLSMRGIDNPAYYRLVDDDKQYYMDYTGTGNSLNVGHPHALQLIMDSLRYWVTEMHVDGFRFDLASTLAREFYDVDRLAAFFELVQQDPIVSQVKLIAEPWDVGPGGYQVGGFPPQWTEWNGKYRDTVRDFWRGEPATLDEFAYRLSGSADLYEHTGRRPVASINFVIAHDGFTLRDLVSYNEKHNEANGEDNNDGESHNRSWNCGAEGPTDDAEINALRARQQRNFLTTLLLSQGVPMICHGDELGRTQNGNNNGYCQDSELTWIDWSQADTDLLEFTRKVSGLRADHPVFRRRRFFSGKPVGRRGQDGLPDISWFAPDGSEMTDEDWGAGFSKSVAVFLNGHGIPDRDARGQRVLDDSFLLCFNAHYEPIEFTLPPKEFGASWQLVVFTGPEEETPADEVPGGGTLAVDAHSAVVLQAVSSG</sequence>
<dbReference type="GO" id="GO:0005980">
    <property type="term" value="P:glycogen catabolic process"/>
    <property type="evidence" value="ECO:0007669"/>
    <property type="project" value="InterPro"/>
</dbReference>
<dbReference type="GO" id="GO:0004135">
    <property type="term" value="F:amylo-alpha-1,6-glucosidase activity"/>
    <property type="evidence" value="ECO:0007669"/>
    <property type="project" value="InterPro"/>
</dbReference>
<dbReference type="Gene3D" id="3.20.20.80">
    <property type="entry name" value="Glycosidases"/>
    <property type="match status" value="1"/>
</dbReference>
<dbReference type="SUPFAM" id="SSF81296">
    <property type="entry name" value="E set domains"/>
    <property type="match status" value="1"/>
</dbReference>
<dbReference type="InterPro" id="IPR017853">
    <property type="entry name" value="GH"/>
</dbReference>
<comment type="similarity">
    <text evidence="1">Belongs to the glycosyl hydrolase 13 family.</text>
</comment>
<reference evidence="5 6" key="1">
    <citation type="submission" date="2015-03" db="EMBL/GenBank/DDBJ databases">
        <authorList>
            <person name="Urmite Genomes"/>
        </authorList>
    </citation>
    <scope>NUCLEOTIDE SEQUENCE [LARGE SCALE GENOMIC DNA]</scope>
    <source>
        <strain evidence="5 6">CSUR P1491</strain>
    </source>
</reference>
<evidence type="ECO:0000256" key="2">
    <source>
        <dbReference type="ARBA" id="ARBA00022801"/>
    </source>
</evidence>
<evidence type="ECO:0000256" key="1">
    <source>
        <dbReference type="ARBA" id="ARBA00008061"/>
    </source>
</evidence>
<dbReference type="NCBIfam" id="TIGR02100">
    <property type="entry name" value="glgX_debranch"/>
    <property type="match status" value="1"/>
</dbReference>
<dbReference type="InterPro" id="IPR011837">
    <property type="entry name" value="Glycogen_debranch_GlgX"/>
</dbReference>
<accession>A0A0E4CM74</accession>
<dbReference type="Pfam" id="PF00128">
    <property type="entry name" value="Alpha-amylase"/>
    <property type="match status" value="1"/>
</dbReference>
<dbReference type="InterPro" id="IPR044505">
    <property type="entry name" value="GlgX_Isoamylase_N_E_set"/>
</dbReference>